<dbReference type="Proteomes" id="UP000321306">
    <property type="component" value="Unassembled WGS sequence"/>
</dbReference>
<reference evidence="1 2" key="1">
    <citation type="submission" date="2019-07" db="EMBL/GenBank/DDBJ databases">
        <title>Whole genome shotgun sequence of Deinococcus cellulosilyticus NBRC 106333.</title>
        <authorList>
            <person name="Hosoyama A."/>
            <person name="Uohara A."/>
            <person name="Ohji S."/>
            <person name="Ichikawa N."/>
        </authorList>
    </citation>
    <scope>NUCLEOTIDE SEQUENCE [LARGE SCALE GENOMIC DNA]</scope>
    <source>
        <strain evidence="1 2">NBRC 106333</strain>
    </source>
</reference>
<comment type="caution">
    <text evidence="1">The sequence shown here is derived from an EMBL/GenBank/DDBJ whole genome shotgun (WGS) entry which is preliminary data.</text>
</comment>
<sequence>MNLSDVTTRLAAIPDILVLQPDQMPWQQSLIQFIGSNPQFVQLYEPTTLASDGALTTRLLTLDAVAASLEQSRALADSIRAVLEGTPREPSPYRLLRLTPLPLEGDVWRHQFNFEWRGAN</sequence>
<evidence type="ECO:0000313" key="1">
    <source>
        <dbReference type="EMBL" id="GEM45910.1"/>
    </source>
</evidence>
<name>A0A511MZ60_DEIC1</name>
<keyword evidence="2" id="KW-1185">Reference proteome</keyword>
<protein>
    <submittedName>
        <fullName evidence="1">Uncharacterized protein</fullName>
    </submittedName>
</protein>
<evidence type="ECO:0000313" key="2">
    <source>
        <dbReference type="Proteomes" id="UP000321306"/>
    </source>
</evidence>
<dbReference type="RefSeq" id="WP_146883617.1">
    <property type="nucleotide sequence ID" value="NZ_BJXB01000005.1"/>
</dbReference>
<organism evidence="1 2">
    <name type="scientific">Deinococcus cellulosilyticus (strain DSM 18568 / NBRC 106333 / KACC 11606 / 5516J-15)</name>
    <dbReference type="NCBI Taxonomy" id="1223518"/>
    <lineage>
        <taxon>Bacteria</taxon>
        <taxon>Thermotogati</taxon>
        <taxon>Deinococcota</taxon>
        <taxon>Deinococci</taxon>
        <taxon>Deinococcales</taxon>
        <taxon>Deinococcaceae</taxon>
        <taxon>Deinococcus</taxon>
    </lineage>
</organism>
<dbReference type="AlphaFoldDB" id="A0A511MZ60"/>
<gene>
    <name evidence="1" type="ORF">DC3_15450</name>
</gene>
<dbReference type="EMBL" id="BJXB01000005">
    <property type="protein sequence ID" value="GEM45910.1"/>
    <property type="molecule type" value="Genomic_DNA"/>
</dbReference>
<proteinExistence type="predicted"/>
<accession>A0A511MZ60</accession>